<dbReference type="AlphaFoldDB" id="A0A397SW91"/>
<keyword evidence="2" id="KW-1185">Reference proteome</keyword>
<accession>A0A397SW91</accession>
<dbReference type="OrthoDB" id="2404676at2759"/>
<name>A0A397SW91_9GLOM</name>
<reference evidence="1 2" key="1">
    <citation type="submission" date="2018-06" db="EMBL/GenBank/DDBJ databases">
        <title>Comparative genomics reveals the genomic features of Rhizophagus irregularis, R. cerebriforme, R. diaphanum and Gigaspora rosea, and their symbiotic lifestyle signature.</title>
        <authorList>
            <person name="Morin E."/>
            <person name="San Clemente H."/>
            <person name="Chen E.C.H."/>
            <person name="De La Providencia I."/>
            <person name="Hainaut M."/>
            <person name="Kuo A."/>
            <person name="Kohler A."/>
            <person name="Murat C."/>
            <person name="Tang N."/>
            <person name="Roy S."/>
            <person name="Loubradou J."/>
            <person name="Henrissat B."/>
            <person name="Grigoriev I.V."/>
            <person name="Corradi N."/>
            <person name="Roux C."/>
            <person name="Martin F.M."/>
        </authorList>
    </citation>
    <scope>NUCLEOTIDE SEQUENCE [LARGE SCALE GENOMIC DNA]</scope>
    <source>
        <strain evidence="1 2">DAOM 227022</strain>
    </source>
</reference>
<sequence>MATTLPELCLRMIFEELRNDFISLHSCILVNRNWCNLALPKLWKNPFDAINNSNLNGIMEANIPLLNTYTSCLSEDIRDNLGLKSNIQVPLFDYGIYLQYIHFKTILKSIYLWRNLYKDCGDPTVFKLKTTTKRRKISNSNEDNVLKALCEYFINRSKCLKGVDLLDGIFLNIFEFPNASLNLSRIQEFKFEIQFNYEVVSSAAKIAKNISKLEIDLKKVPYSTLVTRINNIQELIKSQKNLKEILLSCSIMEFPSIINSLIIHAETLTHITIRNIKFENGFPLAELAEYLNLKYLKIENCKFSKGNIIKPDLKAFQKLELISIKDTYIIFEIMEILCCQAKDCLRILKLPADSTDFPRLEIICIKYCPNIKKFITSTKTSFDHIISMLNVCKNLEEIHIYEEQQDEEIFSGQMIYNLHDSNQFLKTLGEILPKSVHTFKYFSEWRFDSESLEIFLRRFQPKKFKLLEFHNCSFFSDEHLNVIIRFCGKTLKKLHISGKNNLHRMYVLERRHQFLGDLYVEKLNHKQLFVDNLMEEKFYMKL</sequence>
<dbReference type="Gene3D" id="3.80.10.10">
    <property type="entry name" value="Ribonuclease Inhibitor"/>
    <property type="match status" value="1"/>
</dbReference>
<proteinExistence type="predicted"/>
<dbReference type="Proteomes" id="UP000265703">
    <property type="component" value="Unassembled WGS sequence"/>
</dbReference>
<evidence type="ECO:0000313" key="2">
    <source>
        <dbReference type="Proteomes" id="UP000265703"/>
    </source>
</evidence>
<evidence type="ECO:0008006" key="3">
    <source>
        <dbReference type="Google" id="ProtNLM"/>
    </source>
</evidence>
<evidence type="ECO:0000313" key="1">
    <source>
        <dbReference type="EMBL" id="RIA90318.1"/>
    </source>
</evidence>
<dbReference type="EMBL" id="QKYT01000185">
    <property type="protein sequence ID" value="RIA90318.1"/>
    <property type="molecule type" value="Genomic_DNA"/>
</dbReference>
<organism evidence="1 2">
    <name type="scientific">Glomus cerebriforme</name>
    <dbReference type="NCBI Taxonomy" id="658196"/>
    <lineage>
        <taxon>Eukaryota</taxon>
        <taxon>Fungi</taxon>
        <taxon>Fungi incertae sedis</taxon>
        <taxon>Mucoromycota</taxon>
        <taxon>Glomeromycotina</taxon>
        <taxon>Glomeromycetes</taxon>
        <taxon>Glomerales</taxon>
        <taxon>Glomeraceae</taxon>
        <taxon>Glomus</taxon>
    </lineage>
</organism>
<protein>
    <recommendedName>
        <fullName evidence="3">F-box domain-containing protein</fullName>
    </recommendedName>
</protein>
<gene>
    <name evidence="1" type="ORF">C1645_823538</name>
</gene>
<dbReference type="InterPro" id="IPR032675">
    <property type="entry name" value="LRR_dom_sf"/>
</dbReference>
<dbReference type="SUPFAM" id="SSF52047">
    <property type="entry name" value="RNI-like"/>
    <property type="match status" value="1"/>
</dbReference>
<comment type="caution">
    <text evidence="1">The sequence shown here is derived from an EMBL/GenBank/DDBJ whole genome shotgun (WGS) entry which is preliminary data.</text>
</comment>